<dbReference type="InterPro" id="IPR017517">
    <property type="entry name" value="Maleyloyr_isom"/>
</dbReference>
<dbReference type="GO" id="GO:0016853">
    <property type="term" value="F:isomerase activity"/>
    <property type="evidence" value="ECO:0007669"/>
    <property type="project" value="UniProtKB-KW"/>
</dbReference>
<proteinExistence type="predicted"/>
<accession>A0ABP9ERW7</accession>
<gene>
    <name evidence="2" type="ORF">GCM10023235_76010</name>
</gene>
<reference evidence="3" key="1">
    <citation type="journal article" date="2019" name="Int. J. Syst. Evol. Microbiol.">
        <title>The Global Catalogue of Microorganisms (GCM) 10K type strain sequencing project: providing services to taxonomists for standard genome sequencing and annotation.</title>
        <authorList>
            <consortium name="The Broad Institute Genomics Platform"/>
            <consortium name="The Broad Institute Genome Sequencing Center for Infectious Disease"/>
            <person name="Wu L."/>
            <person name="Ma J."/>
        </authorList>
    </citation>
    <scope>NUCLEOTIDE SEQUENCE [LARGE SCALE GENOMIC DNA]</scope>
    <source>
        <strain evidence="3">JCM 13006</strain>
    </source>
</reference>
<dbReference type="InterPro" id="IPR036527">
    <property type="entry name" value="SCP2_sterol-bd_dom_sf"/>
</dbReference>
<feature type="domain" description="Mycothiol-dependent maleylpyruvate isomerase metal-binding" evidence="1">
    <location>
        <begin position="21"/>
        <end position="163"/>
    </location>
</feature>
<dbReference type="Gene3D" id="1.20.120.450">
    <property type="entry name" value="dinb family like domain"/>
    <property type="match status" value="1"/>
</dbReference>
<dbReference type="SUPFAM" id="SSF55718">
    <property type="entry name" value="SCP-like"/>
    <property type="match status" value="1"/>
</dbReference>
<dbReference type="RefSeq" id="WP_345701480.1">
    <property type="nucleotide sequence ID" value="NZ_BAABIS010000001.1"/>
</dbReference>
<dbReference type="EMBL" id="BAABIS010000001">
    <property type="protein sequence ID" value="GAA4884027.1"/>
    <property type="molecule type" value="Genomic_DNA"/>
</dbReference>
<sequence>MGTATTFDPATEHARTRAALAAVIDRLVRLLDAVPDRDAASGVPHWTVGDAGAHLAAVHLGFSAVAAGEPMDWDALVPAGDLPFQRRIADVNAVAIQLFDAEQRAGLGAHVADRGALFLRATAELSPGTPLRTPWYGPDQHLTVAAATGLLLSESLVHGLDIARGAGLPWTIAPEDASLVLGQAMPTMMPLALDPVRAAGVSVAFDLALRGGPRLAVVVDDGRATVTRDAPPRAYDCRITADPTAFLLVSFRRTPMWKAVATGRIRATGRRPWLAPGLSRLISAP</sequence>
<dbReference type="NCBIfam" id="TIGR03083">
    <property type="entry name" value="maleylpyruvate isomerase family mycothiol-dependent enzyme"/>
    <property type="match status" value="1"/>
</dbReference>
<name>A0ABP9ERW7_9ACTN</name>
<dbReference type="Proteomes" id="UP001501752">
    <property type="component" value="Unassembled WGS sequence"/>
</dbReference>
<keyword evidence="2" id="KW-0413">Isomerase</keyword>
<dbReference type="Pfam" id="PF11716">
    <property type="entry name" value="MDMPI_N"/>
    <property type="match status" value="1"/>
</dbReference>
<keyword evidence="3" id="KW-1185">Reference proteome</keyword>
<organism evidence="2 3">
    <name type="scientific">Kitasatospora terrestris</name>
    <dbReference type="NCBI Taxonomy" id="258051"/>
    <lineage>
        <taxon>Bacteria</taxon>
        <taxon>Bacillati</taxon>
        <taxon>Actinomycetota</taxon>
        <taxon>Actinomycetes</taxon>
        <taxon>Kitasatosporales</taxon>
        <taxon>Streptomycetaceae</taxon>
        <taxon>Kitasatospora</taxon>
    </lineage>
</organism>
<evidence type="ECO:0000313" key="3">
    <source>
        <dbReference type="Proteomes" id="UP001501752"/>
    </source>
</evidence>
<dbReference type="InterPro" id="IPR034660">
    <property type="entry name" value="DinB/YfiT-like"/>
</dbReference>
<dbReference type="InterPro" id="IPR024344">
    <property type="entry name" value="MDMPI_metal-binding"/>
</dbReference>
<dbReference type="Gene3D" id="3.30.1050.10">
    <property type="entry name" value="SCP2 sterol-binding domain"/>
    <property type="match status" value="1"/>
</dbReference>
<evidence type="ECO:0000259" key="1">
    <source>
        <dbReference type="Pfam" id="PF11716"/>
    </source>
</evidence>
<dbReference type="SUPFAM" id="SSF109854">
    <property type="entry name" value="DinB/YfiT-like putative metalloenzymes"/>
    <property type="match status" value="1"/>
</dbReference>
<comment type="caution">
    <text evidence="2">The sequence shown here is derived from an EMBL/GenBank/DDBJ whole genome shotgun (WGS) entry which is preliminary data.</text>
</comment>
<protein>
    <submittedName>
        <fullName evidence="2">Maleylpyruvate isomerase family mycothiol-dependent enzyme</fullName>
    </submittedName>
</protein>
<evidence type="ECO:0000313" key="2">
    <source>
        <dbReference type="EMBL" id="GAA4884027.1"/>
    </source>
</evidence>